<reference evidence="2 3" key="1">
    <citation type="submission" date="2019-04" db="EMBL/GenBank/DDBJ databases">
        <title>Fungal friends and foes A comparative genomics study of 23 Aspergillus species from section Flavi.</title>
        <authorList>
            <consortium name="DOE Joint Genome Institute"/>
            <person name="Kjaerbolling I."/>
            <person name="Vesth T.C."/>
            <person name="Frisvad J.C."/>
            <person name="Nybo J.L."/>
            <person name="Theobald S."/>
            <person name="Kildgaard S."/>
            <person name="Petersen T.I."/>
            <person name="Kuo A."/>
            <person name="Sato A."/>
            <person name="Lyhne E.K."/>
            <person name="Kogle M.E."/>
            <person name="Wiebenga A."/>
            <person name="Kun R.S."/>
            <person name="Lubbers R.J."/>
            <person name="Makela M.R."/>
            <person name="Barry K."/>
            <person name="Chovatia M."/>
            <person name="Clum A."/>
            <person name="Daum C."/>
            <person name="Haridas S."/>
            <person name="He G."/>
            <person name="LaButti K."/>
            <person name="Lipzen A."/>
            <person name="Mondo S."/>
            <person name="Pangilinan J."/>
            <person name="Riley R."/>
            <person name="Salamov A."/>
            <person name="Simmons B.A."/>
            <person name="Magnuson J.K."/>
            <person name="Henrissat B."/>
            <person name="Mortensen U.H."/>
            <person name="Larsen T.O."/>
            <person name="De vries R.P."/>
            <person name="Grigoriev I.V."/>
            <person name="Machida M."/>
            <person name="Baker S.E."/>
            <person name="Andersen M.R."/>
        </authorList>
    </citation>
    <scope>NUCLEOTIDE SEQUENCE [LARGE SCALE GENOMIC DNA]</scope>
    <source>
        <strain evidence="2 3">CBS 117635</strain>
    </source>
</reference>
<evidence type="ECO:0000313" key="2">
    <source>
        <dbReference type="EMBL" id="KAB8276831.1"/>
    </source>
</evidence>
<sequence length="80" mass="8867">MVQRTYTILILTLIVWVVCVNSRPARGQNDPKESDDSNTRNGIALSSSIISDLKWVGGGGWDFSMLIESDALETWGCQLH</sequence>
<keyword evidence="3" id="KW-1185">Reference proteome</keyword>
<dbReference type="EMBL" id="ML732775">
    <property type="protein sequence ID" value="KAB8276831.1"/>
    <property type="molecule type" value="Genomic_DNA"/>
</dbReference>
<proteinExistence type="predicted"/>
<evidence type="ECO:0000256" key="1">
    <source>
        <dbReference type="SAM" id="SignalP"/>
    </source>
</evidence>
<feature type="signal peptide" evidence="1">
    <location>
        <begin position="1"/>
        <end position="27"/>
    </location>
</feature>
<accession>A0A5N6JD84</accession>
<dbReference type="Proteomes" id="UP000326289">
    <property type="component" value="Unassembled WGS sequence"/>
</dbReference>
<evidence type="ECO:0000313" key="3">
    <source>
        <dbReference type="Proteomes" id="UP000326289"/>
    </source>
</evidence>
<protein>
    <submittedName>
        <fullName evidence="2">Uncharacterized protein</fullName>
    </submittedName>
</protein>
<keyword evidence="1" id="KW-0732">Signal</keyword>
<name>A0A5N6JD84_9EURO</name>
<feature type="chain" id="PRO_5024946789" evidence="1">
    <location>
        <begin position="28"/>
        <end position="80"/>
    </location>
</feature>
<gene>
    <name evidence="2" type="ORF">BDV30DRAFT_206103</name>
</gene>
<organism evidence="2 3">
    <name type="scientific">Aspergillus minisclerotigenes</name>
    <dbReference type="NCBI Taxonomy" id="656917"/>
    <lineage>
        <taxon>Eukaryota</taxon>
        <taxon>Fungi</taxon>
        <taxon>Dikarya</taxon>
        <taxon>Ascomycota</taxon>
        <taxon>Pezizomycotina</taxon>
        <taxon>Eurotiomycetes</taxon>
        <taxon>Eurotiomycetidae</taxon>
        <taxon>Eurotiales</taxon>
        <taxon>Aspergillaceae</taxon>
        <taxon>Aspergillus</taxon>
        <taxon>Aspergillus subgen. Circumdati</taxon>
    </lineage>
</organism>
<dbReference type="AlphaFoldDB" id="A0A5N6JD84"/>